<dbReference type="GO" id="GO:0005886">
    <property type="term" value="C:plasma membrane"/>
    <property type="evidence" value="ECO:0007669"/>
    <property type="project" value="TreeGrafter"/>
</dbReference>
<dbReference type="GO" id="GO:0016614">
    <property type="term" value="F:oxidoreductase activity, acting on CH-OH group of donors"/>
    <property type="evidence" value="ECO:0007669"/>
    <property type="project" value="UniProtKB-ARBA"/>
</dbReference>
<dbReference type="FunFam" id="3.20.20.70:FF:000029">
    <property type="entry name" value="L-lactate dehydrogenase"/>
    <property type="match status" value="1"/>
</dbReference>
<proteinExistence type="inferred from homology"/>
<dbReference type="InterPro" id="IPR000262">
    <property type="entry name" value="FMN-dep_DH"/>
</dbReference>
<dbReference type="InterPro" id="IPR012133">
    <property type="entry name" value="Alpha-hydoxy_acid_DH_FMN"/>
</dbReference>
<dbReference type="GO" id="GO:0010181">
    <property type="term" value="F:FMN binding"/>
    <property type="evidence" value="ECO:0007669"/>
    <property type="project" value="InterPro"/>
</dbReference>
<comment type="similarity">
    <text evidence="5">Belongs to the FMN-dependent alpha-hydroxy acid dehydrogenase family.</text>
</comment>
<dbReference type="PANTHER" id="PTHR10578:SF107">
    <property type="entry name" value="2-HYDROXYACID OXIDASE 1"/>
    <property type="match status" value="1"/>
</dbReference>
<feature type="domain" description="FMN hydroxy acid dehydrogenase" evidence="6">
    <location>
        <begin position="1"/>
        <end position="381"/>
    </location>
</feature>
<evidence type="ECO:0000313" key="7">
    <source>
        <dbReference type="EMBL" id="KKN43815.1"/>
    </source>
</evidence>
<dbReference type="Gene3D" id="3.20.20.70">
    <property type="entry name" value="Aldolase class I"/>
    <property type="match status" value="1"/>
</dbReference>
<keyword evidence="4" id="KW-0560">Oxidoreductase</keyword>
<dbReference type="InterPro" id="IPR037396">
    <property type="entry name" value="FMN_HAD"/>
</dbReference>
<dbReference type="Pfam" id="PF01070">
    <property type="entry name" value="FMN_dh"/>
    <property type="match status" value="1"/>
</dbReference>
<protein>
    <recommendedName>
        <fullName evidence="6">FMN hydroxy acid dehydrogenase domain-containing protein</fullName>
    </recommendedName>
</protein>
<evidence type="ECO:0000256" key="2">
    <source>
        <dbReference type="ARBA" id="ARBA00022630"/>
    </source>
</evidence>
<dbReference type="AlphaFoldDB" id="A0A0F9QIC1"/>
<evidence type="ECO:0000256" key="5">
    <source>
        <dbReference type="ARBA" id="ARBA00024042"/>
    </source>
</evidence>
<reference evidence="7" key="1">
    <citation type="journal article" date="2015" name="Nature">
        <title>Complex archaea that bridge the gap between prokaryotes and eukaryotes.</title>
        <authorList>
            <person name="Spang A."/>
            <person name="Saw J.H."/>
            <person name="Jorgensen S.L."/>
            <person name="Zaremba-Niedzwiedzka K."/>
            <person name="Martijn J."/>
            <person name="Lind A.E."/>
            <person name="van Eijk R."/>
            <person name="Schleper C."/>
            <person name="Guy L."/>
            <person name="Ettema T.J."/>
        </authorList>
    </citation>
    <scope>NUCLEOTIDE SEQUENCE</scope>
</reference>
<evidence type="ECO:0000256" key="1">
    <source>
        <dbReference type="ARBA" id="ARBA00001917"/>
    </source>
</evidence>
<evidence type="ECO:0000256" key="3">
    <source>
        <dbReference type="ARBA" id="ARBA00022643"/>
    </source>
</evidence>
<evidence type="ECO:0000259" key="6">
    <source>
        <dbReference type="PROSITE" id="PS51349"/>
    </source>
</evidence>
<accession>A0A0F9QIC1</accession>
<keyword evidence="2" id="KW-0285">Flavoprotein</keyword>
<dbReference type="PROSITE" id="PS51349">
    <property type="entry name" value="FMN_HYDROXY_ACID_DH_2"/>
    <property type="match status" value="1"/>
</dbReference>
<dbReference type="InterPro" id="IPR008259">
    <property type="entry name" value="FMN_hydac_DH_AS"/>
</dbReference>
<dbReference type="PIRSF" id="PIRSF000138">
    <property type="entry name" value="Al-hdrx_acd_dh"/>
    <property type="match status" value="1"/>
</dbReference>
<dbReference type="PANTHER" id="PTHR10578">
    <property type="entry name" value="S -2-HYDROXY-ACID OXIDASE-RELATED"/>
    <property type="match status" value="1"/>
</dbReference>
<organism evidence="7">
    <name type="scientific">marine sediment metagenome</name>
    <dbReference type="NCBI Taxonomy" id="412755"/>
    <lineage>
        <taxon>unclassified sequences</taxon>
        <taxon>metagenomes</taxon>
        <taxon>ecological metagenomes</taxon>
    </lineage>
</organism>
<dbReference type="NCBIfam" id="NF008398">
    <property type="entry name" value="PRK11197.1"/>
    <property type="match status" value="1"/>
</dbReference>
<name>A0A0F9QIC1_9ZZZZ</name>
<gene>
    <name evidence="7" type="ORF">LCGC14_0699440</name>
</gene>
<dbReference type="SUPFAM" id="SSF51395">
    <property type="entry name" value="FMN-linked oxidoreductases"/>
    <property type="match status" value="1"/>
</dbReference>
<dbReference type="EMBL" id="LAZR01001486">
    <property type="protein sequence ID" value="KKN43815.1"/>
    <property type="molecule type" value="Genomic_DNA"/>
</dbReference>
<dbReference type="PROSITE" id="PS00557">
    <property type="entry name" value="FMN_HYDROXY_ACID_DH_1"/>
    <property type="match status" value="1"/>
</dbReference>
<comment type="caution">
    <text evidence="7">The sequence shown here is derived from an EMBL/GenBank/DDBJ whole genome shotgun (WGS) entry which is preliminary data.</text>
</comment>
<sequence>MPVITNINDLKRMHERRVPRMFYDYAESGSWTEQTFRENTSDFDQIRLRQRVAVDMSGRSTTTQMIGQDVAMPVALAPVGLTGMQHADGEIKAARAAEAFGVPFTLSTMSINSIEDVAEATTKPFWFQLYTMRDEDYVARLIQRAKDAKCSALVITLDLQILGQRHKDLKNGLSAPPKMTAKTIANLCTKWGWGIGMLGAKRRSFGNIVGHVHGVDDTADLGAWTAEQFDPTLDWGKIAKLKEQWGGKVILKGILDAEDAKMALKVGADAIIVSNHGGRQLDGAISSIRALPSILDAVGDQIEVHLDSGIRSGQDVLKAMAMGASGTYIGRAFIYGLGAMGQAGVTAALEVIHKELDLTMALCGETSIKGLGKHNLLIPKGFEGDWQ</sequence>
<evidence type="ECO:0000256" key="4">
    <source>
        <dbReference type="ARBA" id="ARBA00023002"/>
    </source>
</evidence>
<dbReference type="InterPro" id="IPR013785">
    <property type="entry name" value="Aldolase_TIM"/>
</dbReference>
<dbReference type="CDD" id="cd02809">
    <property type="entry name" value="alpha_hydroxyacid_oxid_FMN"/>
    <property type="match status" value="1"/>
</dbReference>
<comment type="cofactor">
    <cofactor evidence="1">
        <name>FMN</name>
        <dbReference type="ChEBI" id="CHEBI:58210"/>
    </cofactor>
</comment>
<keyword evidence="3" id="KW-0288">FMN</keyword>